<feature type="chain" id="PRO_5044065287" evidence="1">
    <location>
        <begin position="27"/>
        <end position="166"/>
    </location>
</feature>
<dbReference type="NCBIfam" id="TIGR04089">
    <property type="entry name" value="exp_by_SipW_III"/>
    <property type="match status" value="1"/>
</dbReference>
<dbReference type="Proteomes" id="UP000230886">
    <property type="component" value="Unassembled WGS sequence"/>
</dbReference>
<name>A0A2A5JCX1_RHOSG</name>
<protein>
    <submittedName>
        <fullName evidence="3">Alternate-type signal peptide domain-containing protein</fullName>
    </submittedName>
</protein>
<proteinExistence type="predicted"/>
<evidence type="ECO:0000313" key="3">
    <source>
        <dbReference type="EMBL" id="PCK27107.1"/>
    </source>
</evidence>
<evidence type="ECO:0000313" key="2">
    <source>
        <dbReference type="EMBL" id="MDE8649116.1"/>
    </source>
</evidence>
<feature type="signal peptide" evidence="1">
    <location>
        <begin position="1"/>
        <end position="26"/>
    </location>
</feature>
<reference evidence="2" key="2">
    <citation type="submission" date="2023-02" db="EMBL/GenBank/DDBJ databases">
        <title>A novel hydrolase synthesized by Rhodococcus erythropolis HQ is responsible for the detoxification of Zearalenone.</title>
        <authorList>
            <person name="Hu J."/>
            <person name="Xu J."/>
        </authorList>
    </citation>
    <scope>NUCLEOTIDE SEQUENCE</scope>
    <source>
        <strain evidence="2">HQ</strain>
    </source>
</reference>
<dbReference type="GeneID" id="64142752"/>
<dbReference type="EMBL" id="JARDXE010000024">
    <property type="protein sequence ID" value="MDE8649116.1"/>
    <property type="molecule type" value="Genomic_DNA"/>
</dbReference>
<organism evidence="3 4">
    <name type="scientific">Rhodococcus qingshengii</name>
    <dbReference type="NCBI Taxonomy" id="334542"/>
    <lineage>
        <taxon>Bacteria</taxon>
        <taxon>Bacillati</taxon>
        <taxon>Actinomycetota</taxon>
        <taxon>Actinomycetes</taxon>
        <taxon>Mycobacteriales</taxon>
        <taxon>Nocardiaceae</taxon>
        <taxon>Rhodococcus</taxon>
        <taxon>Rhodococcus erythropolis group</taxon>
    </lineage>
</organism>
<evidence type="ECO:0000256" key="1">
    <source>
        <dbReference type="SAM" id="SignalP"/>
    </source>
</evidence>
<accession>A0A2A5JCX1</accession>
<evidence type="ECO:0000313" key="4">
    <source>
        <dbReference type="Proteomes" id="UP000230886"/>
    </source>
</evidence>
<dbReference type="AlphaFoldDB" id="A0A2A5JCX1"/>
<dbReference type="InterPro" id="IPR024006">
    <property type="entry name" value="Alt_signal_exp_actinobact"/>
</dbReference>
<dbReference type="Proteomes" id="UP001217325">
    <property type="component" value="Unassembled WGS sequence"/>
</dbReference>
<dbReference type="RefSeq" id="WP_003939763.1">
    <property type="nucleotide sequence ID" value="NZ_AP023172.1"/>
</dbReference>
<comment type="caution">
    <text evidence="3">The sequence shown here is derived from an EMBL/GenBank/DDBJ whole genome shotgun (WGS) entry which is preliminary data.</text>
</comment>
<accession>A0A7I8BAC2</accession>
<keyword evidence="1" id="KW-0732">Signal</keyword>
<sequence length="166" mass="16045">MNKTTKGAIAAGAAAVLLAGGAGTMAAWNASTGAGGSQTVNAGSMTISEAAGSGVWKLGANTFNPASDKIVPGDVLTYTATYNYTLVGTNLKATLTPTVGGISGALASKLEVATAGGQNASVSAGTGTRDITTTITFKPDTTNTDGAGQAATLSGASVTLEQTLTP</sequence>
<gene>
    <name evidence="3" type="ORF">CHR55_12880</name>
    <name evidence="2" type="ORF">PXH69_29505</name>
</gene>
<dbReference type="EMBL" id="NOVD01000006">
    <property type="protein sequence ID" value="PCK27107.1"/>
    <property type="molecule type" value="Genomic_DNA"/>
</dbReference>
<reference evidence="3 4" key="1">
    <citation type="submission" date="2017-07" db="EMBL/GenBank/DDBJ databases">
        <title>Draft sequence of Rhodococcus enclensis 23b-28.</title>
        <authorList>
            <person name="Besaury L."/>
            <person name="Sancelme M."/>
            <person name="Amato P."/>
            <person name="Lallement A."/>
            <person name="Delort A.-M."/>
        </authorList>
    </citation>
    <scope>NUCLEOTIDE SEQUENCE [LARGE SCALE GENOMIC DNA]</scope>
    <source>
        <strain evidence="3 4">23b-28</strain>
    </source>
</reference>